<dbReference type="RefSeq" id="WP_092161793.1">
    <property type="nucleotide sequence ID" value="NZ_FNGA01000004.1"/>
</dbReference>
<dbReference type="AlphaFoldDB" id="A0A1G9J1T0"/>
<reference evidence="3" key="1">
    <citation type="submission" date="2016-10" db="EMBL/GenBank/DDBJ databases">
        <authorList>
            <person name="Varghese N."/>
            <person name="Submissions S."/>
        </authorList>
    </citation>
    <scope>NUCLEOTIDE SEQUENCE [LARGE SCALE GENOMIC DNA]</scope>
    <source>
        <strain evidence="3">DSM 16995</strain>
    </source>
</reference>
<feature type="signal peptide" evidence="1">
    <location>
        <begin position="1"/>
        <end position="21"/>
    </location>
</feature>
<dbReference type="EMBL" id="FNGA01000004">
    <property type="protein sequence ID" value="SDL31173.1"/>
    <property type="molecule type" value="Genomic_DNA"/>
</dbReference>
<accession>A0A1G9J1T0</accession>
<dbReference type="STRING" id="246191.SAMN05660337_2600"/>
<dbReference type="Proteomes" id="UP000199053">
    <property type="component" value="Unassembled WGS sequence"/>
</dbReference>
<keyword evidence="1" id="KW-0732">Signal</keyword>
<protein>
    <submittedName>
        <fullName evidence="2">Uncharacterized protein</fullName>
    </submittedName>
</protein>
<name>A0A1G9J1T0_9BACT</name>
<proteinExistence type="predicted"/>
<keyword evidence="3" id="KW-1185">Reference proteome</keyword>
<evidence type="ECO:0000313" key="2">
    <source>
        <dbReference type="EMBL" id="SDL31173.1"/>
    </source>
</evidence>
<organism evidence="2 3">
    <name type="scientific">Maridesulfovibrio ferrireducens</name>
    <dbReference type="NCBI Taxonomy" id="246191"/>
    <lineage>
        <taxon>Bacteria</taxon>
        <taxon>Pseudomonadati</taxon>
        <taxon>Thermodesulfobacteriota</taxon>
        <taxon>Desulfovibrionia</taxon>
        <taxon>Desulfovibrionales</taxon>
        <taxon>Desulfovibrionaceae</taxon>
        <taxon>Maridesulfovibrio</taxon>
    </lineage>
</organism>
<sequence length="187" mass="21045">MTKTILLIVAILALTVSTASGKESSSLKNLKRPEFNLRLPETTQKTTPDKKVIALNNSRFCGVFAGEVTVHYTNKMVTTTASLTINSDMQNINKSHYDYYVIPSDETFMEYEWNLDKTKVRRSVTVSGNTFYITDIIDYEKSGGNSQIRTLIFSPDLSALTFLKTEFDDSKSMPATGQIIGRFNRTK</sequence>
<evidence type="ECO:0000313" key="3">
    <source>
        <dbReference type="Proteomes" id="UP000199053"/>
    </source>
</evidence>
<feature type="chain" id="PRO_5011793174" evidence="1">
    <location>
        <begin position="22"/>
        <end position="187"/>
    </location>
</feature>
<evidence type="ECO:0000256" key="1">
    <source>
        <dbReference type="SAM" id="SignalP"/>
    </source>
</evidence>
<gene>
    <name evidence="2" type="ORF">SAMN05660337_2600</name>
</gene>
<dbReference type="OrthoDB" id="5457035at2"/>